<dbReference type="EMBL" id="MU266396">
    <property type="protein sequence ID" value="KAH7925752.1"/>
    <property type="molecule type" value="Genomic_DNA"/>
</dbReference>
<organism evidence="1 2">
    <name type="scientific">Leucogyrophana mollusca</name>
    <dbReference type="NCBI Taxonomy" id="85980"/>
    <lineage>
        <taxon>Eukaryota</taxon>
        <taxon>Fungi</taxon>
        <taxon>Dikarya</taxon>
        <taxon>Basidiomycota</taxon>
        <taxon>Agaricomycotina</taxon>
        <taxon>Agaricomycetes</taxon>
        <taxon>Agaricomycetidae</taxon>
        <taxon>Boletales</taxon>
        <taxon>Boletales incertae sedis</taxon>
        <taxon>Leucogyrophana</taxon>
    </lineage>
</organism>
<keyword evidence="2" id="KW-1185">Reference proteome</keyword>
<comment type="caution">
    <text evidence="1">The sequence shown here is derived from an EMBL/GenBank/DDBJ whole genome shotgun (WGS) entry which is preliminary data.</text>
</comment>
<protein>
    <submittedName>
        <fullName evidence="1">Metallo-dependent phosphatase</fullName>
    </submittedName>
</protein>
<evidence type="ECO:0000313" key="2">
    <source>
        <dbReference type="Proteomes" id="UP000790709"/>
    </source>
</evidence>
<gene>
    <name evidence="1" type="ORF">BV22DRAFT_1104780</name>
</gene>
<sequence>MASPSCETDELTFYHFNDVYHITHPQLLSRFAHVFRSPKTGPSLPDNEQSALTVFSGDAFSPSLESSVMKGEHMLPVLNHLLVDVACYGNHDFDFGEEVLTRLSDQCSFPWLLSNAIHADGRLLASAREYLVIPHRGYRIGFFGLAGTDWPSNCQHLPPDCDILDPILVARRLSRLLRSEHNADIVVAITHMRHEEDFRLADASDLGLDLILGGHDHDLAVRGTHITMVNDIFEGNIKVVKSGTDFKSYSKINLSVSRKDGKTEVHGVKVHQMRDLSLPKRLPEDAGMQAILSSIQSQIATAVDGPLVYTATPLEGRFNFLRTQETNLGNIVADAVRAYYDTDIAFMNAGSLRYIVPFDNAFVVKRLTGRIILEALENAVCDIIDGRFFHMSGLSISVGARQPVGSRVLNAHLVRGHTSAPAESHQLYTVTMVAFIAEGYDGYTLFKDTPTLVSEEGAMTDASLLMQIFRGNVHADKGQGVSGGDGQMREDETDMAVDRARAVVVVGKTEDGLPIVRAEVQGRIRVVL</sequence>
<name>A0ACB8BJN5_9AGAM</name>
<evidence type="ECO:0000313" key="1">
    <source>
        <dbReference type="EMBL" id="KAH7925752.1"/>
    </source>
</evidence>
<accession>A0ACB8BJN5</accession>
<proteinExistence type="predicted"/>
<dbReference type="Proteomes" id="UP000790709">
    <property type="component" value="Unassembled WGS sequence"/>
</dbReference>
<reference evidence="1" key="1">
    <citation type="journal article" date="2021" name="New Phytol.">
        <title>Evolutionary innovations through gain and loss of genes in the ectomycorrhizal Boletales.</title>
        <authorList>
            <person name="Wu G."/>
            <person name="Miyauchi S."/>
            <person name="Morin E."/>
            <person name="Kuo A."/>
            <person name="Drula E."/>
            <person name="Varga T."/>
            <person name="Kohler A."/>
            <person name="Feng B."/>
            <person name="Cao Y."/>
            <person name="Lipzen A."/>
            <person name="Daum C."/>
            <person name="Hundley H."/>
            <person name="Pangilinan J."/>
            <person name="Johnson J."/>
            <person name="Barry K."/>
            <person name="LaButti K."/>
            <person name="Ng V."/>
            <person name="Ahrendt S."/>
            <person name="Min B."/>
            <person name="Choi I.G."/>
            <person name="Park H."/>
            <person name="Plett J.M."/>
            <person name="Magnuson J."/>
            <person name="Spatafora J.W."/>
            <person name="Nagy L.G."/>
            <person name="Henrissat B."/>
            <person name="Grigoriev I.V."/>
            <person name="Yang Z.L."/>
            <person name="Xu J."/>
            <person name="Martin F.M."/>
        </authorList>
    </citation>
    <scope>NUCLEOTIDE SEQUENCE</scope>
    <source>
        <strain evidence="1">KUC20120723A-06</strain>
    </source>
</reference>